<proteinExistence type="inferred from homology"/>
<dbReference type="GO" id="GO:0016757">
    <property type="term" value="F:glycosyltransferase activity"/>
    <property type="evidence" value="ECO:0007669"/>
    <property type="project" value="UniProtKB-KW"/>
</dbReference>
<dbReference type="EMBL" id="AATS01000012">
    <property type="protein sequence ID" value="EAU54058.1"/>
    <property type="molecule type" value="Genomic_DNA"/>
</dbReference>
<feature type="transmembrane region" description="Helical" evidence="4">
    <location>
        <begin position="269"/>
        <end position="290"/>
    </location>
</feature>
<protein>
    <submittedName>
        <fullName evidence="6">Glycosyl transferase, family 2</fullName>
    </submittedName>
</protein>
<dbReference type="eggNOG" id="COG1216">
    <property type="taxonomic scope" value="Bacteria"/>
</dbReference>
<feature type="domain" description="Glycosyltransferase 2-like" evidence="5">
    <location>
        <begin position="8"/>
        <end position="125"/>
    </location>
</feature>
<evidence type="ECO:0000259" key="5">
    <source>
        <dbReference type="Pfam" id="PF00535"/>
    </source>
</evidence>
<reference evidence="6 7" key="1">
    <citation type="submission" date="2006-09" db="EMBL/GenBank/DDBJ databases">
        <authorList>
            <person name="Emerson D."/>
            <person name="Ferriera S."/>
            <person name="Johnson J."/>
            <person name="Kravitz S."/>
            <person name="Halpern A."/>
            <person name="Remington K."/>
            <person name="Beeson K."/>
            <person name="Tran B."/>
            <person name="Rogers Y.-H."/>
            <person name="Friedman R."/>
            <person name="Venter J.C."/>
        </authorList>
    </citation>
    <scope>NUCLEOTIDE SEQUENCE [LARGE SCALE GENOMIC DNA]</scope>
    <source>
        <strain evidence="6 7">PV-1</strain>
    </source>
</reference>
<evidence type="ECO:0000313" key="6">
    <source>
        <dbReference type="EMBL" id="EAU54058.1"/>
    </source>
</evidence>
<dbReference type="STRING" id="314344.AL013_00590"/>
<organism evidence="6 7">
    <name type="scientific">Mariprofundus ferrooxydans PV-1</name>
    <dbReference type="NCBI Taxonomy" id="314345"/>
    <lineage>
        <taxon>Bacteria</taxon>
        <taxon>Pseudomonadati</taxon>
        <taxon>Pseudomonadota</taxon>
        <taxon>Candidatius Mariprofundia</taxon>
        <taxon>Mariprofundales</taxon>
        <taxon>Mariprofundaceae</taxon>
        <taxon>Mariprofundus</taxon>
    </lineage>
</organism>
<evidence type="ECO:0000256" key="3">
    <source>
        <dbReference type="ARBA" id="ARBA00022679"/>
    </source>
</evidence>
<keyword evidence="2" id="KW-0328">Glycosyltransferase</keyword>
<evidence type="ECO:0000256" key="2">
    <source>
        <dbReference type="ARBA" id="ARBA00022676"/>
    </source>
</evidence>
<gene>
    <name evidence="6" type="ORF">SPV1_00472</name>
</gene>
<dbReference type="Pfam" id="PF00535">
    <property type="entry name" value="Glycos_transf_2"/>
    <property type="match status" value="1"/>
</dbReference>
<name>Q0EXZ4_9PROT</name>
<comment type="caution">
    <text evidence="6">The sequence shown here is derived from an EMBL/GenBank/DDBJ whole genome shotgun (WGS) entry which is preliminary data.</text>
</comment>
<dbReference type="InterPro" id="IPR001173">
    <property type="entry name" value="Glyco_trans_2-like"/>
</dbReference>
<dbReference type="InParanoid" id="Q0EXZ4"/>
<sequence>MISAQDITIVIPTYGREEVLVNSLSDLLALETAACEVLLVDQTPEHEPATIKALSEWQSKGHVRRLTFSPPSIPHAMNQGLMHANTDYLLYLDDDIIPDDNLIASLVDALNNQSITPQCIAGQVIQPDETVIRFEDWKRSWFPFNSDRSQFIDEVMAGNLCVNRAFALKIGGFDENFKGSAYRFESDFARRVIRAGGKILFEPSVSIKHLRAERGGTRIKGNHLTTWRPHHSVGKYYYAFRGGVFEAFKAVLIQPLRAIRTKHHLRSPWWIPATLCAELLGIFWAIGLLLKGPGFLNRIKHDL</sequence>
<dbReference type="InterPro" id="IPR029044">
    <property type="entry name" value="Nucleotide-diphossugar_trans"/>
</dbReference>
<dbReference type="Proteomes" id="UP000005297">
    <property type="component" value="Unassembled WGS sequence"/>
</dbReference>
<dbReference type="AlphaFoldDB" id="Q0EXZ4"/>
<keyword evidence="4" id="KW-0812">Transmembrane</keyword>
<evidence type="ECO:0000256" key="1">
    <source>
        <dbReference type="ARBA" id="ARBA00006739"/>
    </source>
</evidence>
<dbReference type="PANTHER" id="PTHR43179">
    <property type="entry name" value="RHAMNOSYLTRANSFERASE WBBL"/>
    <property type="match status" value="1"/>
</dbReference>
<keyword evidence="7" id="KW-1185">Reference proteome</keyword>
<accession>Q0EXZ4</accession>
<evidence type="ECO:0000256" key="4">
    <source>
        <dbReference type="SAM" id="Phobius"/>
    </source>
</evidence>
<keyword evidence="4" id="KW-0472">Membrane</keyword>
<dbReference type="PANTHER" id="PTHR43179:SF12">
    <property type="entry name" value="GALACTOFURANOSYLTRANSFERASE GLFT2"/>
    <property type="match status" value="1"/>
</dbReference>
<dbReference type="RefSeq" id="WP_009850395.1">
    <property type="nucleotide sequence ID" value="NZ_DS022295.1"/>
</dbReference>
<evidence type="ECO:0000313" key="7">
    <source>
        <dbReference type="Proteomes" id="UP000005297"/>
    </source>
</evidence>
<comment type="similarity">
    <text evidence="1">Belongs to the glycosyltransferase 2 family.</text>
</comment>
<keyword evidence="3 6" id="KW-0808">Transferase</keyword>
<dbReference type="SUPFAM" id="SSF53448">
    <property type="entry name" value="Nucleotide-diphospho-sugar transferases"/>
    <property type="match status" value="1"/>
</dbReference>
<dbReference type="HOGENOM" id="CLU_917662_0_0_0"/>
<dbReference type="Gene3D" id="3.90.550.10">
    <property type="entry name" value="Spore Coat Polysaccharide Biosynthesis Protein SpsA, Chain A"/>
    <property type="match status" value="1"/>
</dbReference>
<keyword evidence="4" id="KW-1133">Transmembrane helix</keyword>